<comment type="similarity">
    <text evidence="4">Belongs to the Rab3-GAP catalytic subunit family.</text>
</comment>
<evidence type="ECO:0000256" key="1">
    <source>
        <dbReference type="ARBA" id="ARBA00004222"/>
    </source>
</evidence>
<organism evidence="13">
    <name type="scientific">Oikopleura dioica</name>
    <name type="common">Tunicate</name>
    <dbReference type="NCBI Taxonomy" id="34765"/>
    <lineage>
        <taxon>Eukaryota</taxon>
        <taxon>Metazoa</taxon>
        <taxon>Chordata</taxon>
        <taxon>Tunicata</taxon>
        <taxon>Appendicularia</taxon>
        <taxon>Copelata</taxon>
        <taxon>Oikopleuridae</taxon>
        <taxon>Oikopleura</taxon>
    </lineage>
</organism>
<dbReference type="Pfam" id="PF19533">
    <property type="entry name" value="Rab3-GAP_cat_C"/>
    <property type="match status" value="1"/>
</dbReference>
<evidence type="ECO:0000256" key="8">
    <source>
        <dbReference type="ARBA" id="ARBA00022824"/>
    </source>
</evidence>
<evidence type="ECO:0000256" key="9">
    <source>
        <dbReference type="ARBA" id="ARBA00023034"/>
    </source>
</evidence>
<feature type="domain" description="Rab3GAP catalytic subunit C-terminal" evidence="12">
    <location>
        <begin position="698"/>
        <end position="880"/>
    </location>
</feature>
<evidence type="ECO:0000259" key="12">
    <source>
        <dbReference type="Pfam" id="PF19533"/>
    </source>
</evidence>
<keyword evidence="14" id="KW-1185">Reference proteome</keyword>
<dbReference type="InterPro" id="IPR045700">
    <property type="entry name" value="Rab3GAP1"/>
</dbReference>
<evidence type="ECO:0000259" key="11">
    <source>
        <dbReference type="Pfam" id="PF13890"/>
    </source>
</evidence>
<dbReference type="InterPro" id="IPR045698">
    <property type="entry name" value="Rab3GAP1_C"/>
</dbReference>
<feature type="compositionally biased region" description="Basic and acidic residues" evidence="10">
    <location>
        <begin position="515"/>
        <end position="529"/>
    </location>
</feature>
<dbReference type="GO" id="GO:0005794">
    <property type="term" value="C:Golgi apparatus"/>
    <property type="evidence" value="ECO:0007669"/>
    <property type="project" value="UniProtKB-SubCell"/>
</dbReference>
<dbReference type="OrthoDB" id="17346at2759"/>
<evidence type="ECO:0000256" key="4">
    <source>
        <dbReference type="ARBA" id="ARBA00008856"/>
    </source>
</evidence>
<keyword evidence="9" id="KW-0333">Golgi apparatus</keyword>
<evidence type="ECO:0000256" key="5">
    <source>
        <dbReference type="ARBA" id="ARBA00015817"/>
    </source>
</evidence>
<dbReference type="EMBL" id="FN653115">
    <property type="protein sequence ID" value="CBY12316.1"/>
    <property type="molecule type" value="Genomic_DNA"/>
</dbReference>
<evidence type="ECO:0000256" key="6">
    <source>
        <dbReference type="ARBA" id="ARBA00022468"/>
    </source>
</evidence>
<sequence>MSESDIFEIEDYTTASPLEKFIAALEDQIHQWGLETRGSPLDKNALAQANWTKKSKKLEFLGKSFDLEYHAALIDEKDGAGFEMAEEDLEDKRQIPVAMEDLLDRGNDFMPRGHPLALWYSFRAFLVLTPSETNLMDQSEISTISSALNLSLFNASCELPFLLEIKNKNRAMFTGAIVGGGCSTDFDVVHFNRKQASDHWEISNLSSLLHVFKSKVRSPIPLPVQLSVRLTYAVQFPFPFSSKAVRIGKYSTLPWGCMISPIEFLQLSCSWPIVSEDLVSDTPEYTDLDPLQAPQWSVCPVYNNNPKTSMATTLNGYLKIWDEAMPIGFYLSQIGYNPNEGSSETSSNPLEKIVSHQPEVTNLTKMTGNITGFIDSNVQHEERSRRIREEIENIMAVTFSDDLITPSSTGLGSTCPELDQKMKSCPRNSLVQKLTLAIFHALMVEKEVGVRFALLWKKFIEFLKTHFENMTLLPCVESKHPQLQYSLLQQKVEMIQYCIKCKLLRAGRISSTSIDNRKKSLQESEKSCESDDEFFDAEDDSKEMIKNEDLPEGREKKTDMKLLKFSEKALYIPITQQQPPMTEDMIEAQQEALMNEKAENRILMQSTMLSSDMSAFKAANPGAVFEDFVRWHSPTDFSTENGLSARMTLPGNHWVDLWSTTKAEPVSRQKRVFDDTSVANDIFTEFENLSVDQICKLLTPNIVHEALVTAVNNVSTEDDSLLKMIPISDTIKLSQHDALSMKAVENVADELSTVETFQGRLTWLDLNFSESGDAKEIIKAFNKSFLSCPETIIQGAARGPIAKIILEKINDSAPRRVDENSQKPPYSLVNLSPSNREYILRASVNRPVPVSAKLPQRLYASVTPSEFRMAGAFSSDNTFFF</sequence>
<gene>
    <name evidence="13" type="ORF">GSOID_T00001678001</name>
</gene>
<dbReference type="Pfam" id="PF13890">
    <property type="entry name" value="Rab3-GTPase_cat"/>
    <property type="match status" value="1"/>
</dbReference>
<keyword evidence="7" id="KW-0963">Cytoplasm</keyword>
<dbReference type="InParanoid" id="E4XRA0"/>
<dbReference type="GO" id="GO:0005783">
    <property type="term" value="C:endoplasmic reticulum"/>
    <property type="evidence" value="ECO:0007669"/>
    <property type="project" value="UniProtKB-SubCell"/>
</dbReference>
<keyword evidence="8" id="KW-0256">Endoplasmic reticulum</keyword>
<evidence type="ECO:0000256" key="10">
    <source>
        <dbReference type="SAM" id="MobiDB-lite"/>
    </source>
</evidence>
<dbReference type="InterPro" id="IPR026147">
    <property type="entry name" value="Rab3GAP1_conserved"/>
</dbReference>
<protein>
    <recommendedName>
        <fullName evidence="5">Rab3 GTPase-activating protein catalytic subunit</fullName>
    </recommendedName>
</protein>
<accession>E4XRA0</accession>
<dbReference type="Proteomes" id="UP000001307">
    <property type="component" value="Unassembled WGS sequence"/>
</dbReference>
<evidence type="ECO:0000313" key="14">
    <source>
        <dbReference type="Proteomes" id="UP000001307"/>
    </source>
</evidence>
<feature type="domain" description="Rab3GAP catalytic subunit conserved" evidence="11">
    <location>
        <begin position="550"/>
        <end position="686"/>
    </location>
</feature>
<feature type="region of interest" description="Disordered" evidence="10">
    <location>
        <begin position="515"/>
        <end position="534"/>
    </location>
</feature>
<name>E4XRA0_OIKDI</name>
<dbReference type="PANTHER" id="PTHR21422">
    <property type="entry name" value="RAB3 GTPASE-ACTIVATING PROTEIN CATALYTIC SUBUNIT"/>
    <property type="match status" value="1"/>
</dbReference>
<proteinExistence type="inferred from homology"/>
<dbReference type="GO" id="GO:0005096">
    <property type="term" value="F:GTPase activator activity"/>
    <property type="evidence" value="ECO:0007669"/>
    <property type="project" value="UniProtKB-KW"/>
</dbReference>
<dbReference type="AlphaFoldDB" id="E4XRA0"/>
<evidence type="ECO:0000256" key="3">
    <source>
        <dbReference type="ARBA" id="ARBA00004496"/>
    </source>
</evidence>
<evidence type="ECO:0000256" key="2">
    <source>
        <dbReference type="ARBA" id="ARBA00004240"/>
    </source>
</evidence>
<evidence type="ECO:0000256" key="7">
    <source>
        <dbReference type="ARBA" id="ARBA00022490"/>
    </source>
</evidence>
<keyword evidence="6" id="KW-0343">GTPase activation</keyword>
<dbReference type="FunCoup" id="E4XRA0">
    <property type="interactions" value="623"/>
</dbReference>
<dbReference type="PANTHER" id="PTHR21422:SF9">
    <property type="entry name" value="RAB3 GTPASE-ACTIVATING PROTEIN CATALYTIC SUBUNIT"/>
    <property type="match status" value="1"/>
</dbReference>
<comment type="subcellular location">
    <subcellularLocation>
        <location evidence="3">Cytoplasm</location>
    </subcellularLocation>
    <subcellularLocation>
        <location evidence="2">Endoplasmic reticulum</location>
    </subcellularLocation>
    <subcellularLocation>
        <location evidence="1">Golgi apparatus</location>
        <location evidence="1">cis-Golgi network</location>
    </subcellularLocation>
</comment>
<evidence type="ECO:0000313" key="13">
    <source>
        <dbReference type="EMBL" id="CBY12316.1"/>
    </source>
</evidence>
<reference evidence="13" key="1">
    <citation type="journal article" date="2010" name="Science">
        <title>Plasticity of animal genome architecture unmasked by rapid evolution of a pelagic tunicate.</title>
        <authorList>
            <person name="Denoeud F."/>
            <person name="Henriet S."/>
            <person name="Mungpakdee S."/>
            <person name="Aury J.M."/>
            <person name="Da Silva C."/>
            <person name="Brinkmann H."/>
            <person name="Mikhaleva J."/>
            <person name="Olsen L.C."/>
            <person name="Jubin C."/>
            <person name="Canestro C."/>
            <person name="Bouquet J.M."/>
            <person name="Danks G."/>
            <person name="Poulain J."/>
            <person name="Campsteijn C."/>
            <person name="Adamski M."/>
            <person name="Cross I."/>
            <person name="Yadetie F."/>
            <person name="Muffato M."/>
            <person name="Louis A."/>
            <person name="Butcher S."/>
            <person name="Tsagkogeorga G."/>
            <person name="Konrad A."/>
            <person name="Singh S."/>
            <person name="Jensen M.F."/>
            <person name="Cong E.H."/>
            <person name="Eikeseth-Otteraa H."/>
            <person name="Noel B."/>
            <person name="Anthouard V."/>
            <person name="Porcel B.M."/>
            <person name="Kachouri-Lafond R."/>
            <person name="Nishino A."/>
            <person name="Ugolini M."/>
            <person name="Chourrout P."/>
            <person name="Nishida H."/>
            <person name="Aasland R."/>
            <person name="Huzurbazar S."/>
            <person name="Westhof E."/>
            <person name="Delsuc F."/>
            <person name="Lehrach H."/>
            <person name="Reinhardt R."/>
            <person name="Weissenbach J."/>
            <person name="Roy S.W."/>
            <person name="Artiguenave F."/>
            <person name="Postlethwait J.H."/>
            <person name="Manak J.R."/>
            <person name="Thompson E.M."/>
            <person name="Jaillon O."/>
            <person name="Du Pasquier L."/>
            <person name="Boudinot P."/>
            <person name="Liberles D.A."/>
            <person name="Volff J.N."/>
            <person name="Philippe H."/>
            <person name="Lenhard B."/>
            <person name="Roest Crollius H."/>
            <person name="Wincker P."/>
            <person name="Chourrout D."/>
        </authorList>
    </citation>
    <scope>NUCLEOTIDE SEQUENCE [LARGE SCALE GENOMIC DNA]</scope>
</reference>